<evidence type="ECO:0000256" key="5">
    <source>
        <dbReference type="SAM" id="SignalP"/>
    </source>
</evidence>
<dbReference type="SUPFAM" id="SSF53850">
    <property type="entry name" value="Periplasmic binding protein-like II"/>
    <property type="match status" value="1"/>
</dbReference>
<dbReference type="CDD" id="cd13575">
    <property type="entry name" value="PBP2_PnhD"/>
    <property type="match status" value="1"/>
</dbReference>
<evidence type="ECO:0000313" key="7">
    <source>
        <dbReference type="Proteomes" id="UP001061282"/>
    </source>
</evidence>
<dbReference type="PANTHER" id="PTHR30043">
    <property type="entry name" value="PHOSPHONATES TRANSPORT SYSTEM PERMEASE PROTEIN"/>
    <property type="match status" value="1"/>
</dbReference>
<evidence type="ECO:0000256" key="3">
    <source>
        <dbReference type="ARBA" id="ARBA00022448"/>
    </source>
</evidence>
<evidence type="ECO:0000256" key="4">
    <source>
        <dbReference type="ARBA" id="ARBA00022729"/>
    </source>
</evidence>
<evidence type="ECO:0000313" key="6">
    <source>
        <dbReference type="EMBL" id="MCU6667757.1"/>
    </source>
</evidence>
<keyword evidence="3" id="KW-0813">Transport</keyword>
<dbReference type="Gene3D" id="1.20.58.90">
    <property type="match status" value="1"/>
</dbReference>
<keyword evidence="4 5" id="KW-0732">Signal</keyword>
<sequence length="340" mass="37655">MSYKAVAALAFTSMFSLSTLVTPAFAQEQEKEKALNFGIISTESQQNLKPQWEPFLKDMESKLGIKVNAFFAPDYAGIIQGMRFNKVDIAWYGNLSAMEAVDRANGQVFAQTVAADGSPGYWSVLIVNKDSPINNLNDLLAKRKELTFGNGDPNSTSGFLVPGYYVFAKNNITPNEFKRTVNAGHETNALAVANKQVDVATNNTENLDKLKTSAPDKLKQLKVIWKSPLIPGDPIVWRKNLSESTKDKVYDFFMNYGKTPEEKTVLERLGWAPFRASSDLQLVPIRQLALFKQIQGVKDNKGLKAEEKTSKMSEIQAQLDDLDRLTAALGAMTSVTKAVQ</sequence>
<dbReference type="Pfam" id="PF12974">
    <property type="entry name" value="Phosphonate-bd"/>
    <property type="match status" value="1"/>
</dbReference>
<feature type="chain" id="PRO_5039935779" evidence="5">
    <location>
        <begin position="27"/>
        <end position="340"/>
    </location>
</feature>
<accession>A0A9J6QHA9</accession>
<dbReference type="EMBL" id="JAMGZJ010000065">
    <property type="protein sequence ID" value="MCU6667757.1"/>
    <property type="molecule type" value="Genomic_DNA"/>
</dbReference>
<name>A0A9J6QHA9_9ENTR</name>
<comment type="subcellular location">
    <subcellularLocation>
        <location evidence="1">Cell envelope</location>
    </subcellularLocation>
</comment>
<dbReference type="NCBIfam" id="TIGR01098">
    <property type="entry name" value="3A0109s03R"/>
    <property type="match status" value="1"/>
</dbReference>
<gene>
    <name evidence="6" type="primary">phnD</name>
    <name evidence="6" type="ORF">M8013_03135</name>
</gene>
<dbReference type="NCBIfam" id="TIGR03431">
    <property type="entry name" value="PhnD"/>
    <property type="match status" value="1"/>
</dbReference>
<dbReference type="Proteomes" id="UP001061282">
    <property type="component" value="Unassembled WGS sequence"/>
</dbReference>
<comment type="similarity">
    <text evidence="2">Belongs to the phosphate/phosphite/phosphonate binding protein family.</text>
</comment>
<comment type="caution">
    <text evidence="6">The sequence shown here is derived from an EMBL/GenBank/DDBJ whole genome shotgun (WGS) entry which is preliminary data.</text>
</comment>
<dbReference type="Gene3D" id="3.40.190.10">
    <property type="entry name" value="Periplasmic binding protein-like II"/>
    <property type="match status" value="2"/>
</dbReference>
<dbReference type="GO" id="GO:0043190">
    <property type="term" value="C:ATP-binding cassette (ABC) transporter complex"/>
    <property type="evidence" value="ECO:0007669"/>
    <property type="project" value="InterPro"/>
</dbReference>
<dbReference type="InterPro" id="IPR017797">
    <property type="entry name" value="Phosphnate-bd"/>
</dbReference>
<evidence type="ECO:0000256" key="1">
    <source>
        <dbReference type="ARBA" id="ARBA00004196"/>
    </source>
</evidence>
<dbReference type="InterPro" id="IPR005770">
    <property type="entry name" value="PhnD"/>
</dbReference>
<organism evidence="6 7">
    <name type="scientific">Silvania confinis</name>
    <dbReference type="NCBI Taxonomy" id="2926470"/>
    <lineage>
        <taxon>Bacteria</taxon>
        <taxon>Pseudomonadati</taxon>
        <taxon>Pseudomonadota</taxon>
        <taxon>Gammaproteobacteria</taxon>
        <taxon>Enterobacterales</taxon>
        <taxon>Enterobacteriaceae</taxon>
        <taxon>Silvania</taxon>
    </lineage>
</organism>
<proteinExistence type="inferred from homology"/>
<feature type="signal peptide" evidence="5">
    <location>
        <begin position="1"/>
        <end position="26"/>
    </location>
</feature>
<reference evidence="6" key="1">
    <citation type="submission" date="2022-05" db="EMBL/GenBank/DDBJ databases">
        <title>Description of a novel species of Leclercia; Leclercia tamurae and the Proposal for a Novel Genus Silvania gen. nov. Containing Two Novel Species Silvania hatchlandensis sp. nov. and Silvania confinis sp. nov. Isolated from the Rhizosphere of Oak.</title>
        <authorList>
            <person name="Maddock D.W."/>
            <person name="Brady C.L."/>
            <person name="Denman S."/>
            <person name="Arnold D."/>
        </authorList>
    </citation>
    <scope>NUCLEOTIDE SEQUENCE</scope>
    <source>
        <strain evidence="6">H4N4</strain>
    </source>
</reference>
<dbReference type="GO" id="GO:0055085">
    <property type="term" value="P:transmembrane transport"/>
    <property type="evidence" value="ECO:0007669"/>
    <property type="project" value="InterPro"/>
</dbReference>
<dbReference type="GO" id="GO:0015716">
    <property type="term" value="P:organic phosphonate transport"/>
    <property type="evidence" value="ECO:0007669"/>
    <property type="project" value="InterPro"/>
</dbReference>
<dbReference type="GO" id="GO:0030313">
    <property type="term" value="C:cell envelope"/>
    <property type="evidence" value="ECO:0007669"/>
    <property type="project" value="UniProtKB-SubCell"/>
</dbReference>
<dbReference type="AlphaFoldDB" id="A0A9J6QHA9"/>
<dbReference type="PANTHER" id="PTHR30043:SF10">
    <property type="entry name" value="PHOSPHONATES-BINDING PERIPLASMIC PROTEIN"/>
    <property type="match status" value="1"/>
</dbReference>
<dbReference type="RefSeq" id="WP_271266379.1">
    <property type="nucleotide sequence ID" value="NZ_JAMGZJ010000065.1"/>
</dbReference>
<evidence type="ECO:0000256" key="2">
    <source>
        <dbReference type="ARBA" id="ARBA00007162"/>
    </source>
</evidence>
<protein>
    <submittedName>
        <fullName evidence="6">Phosphonate ABC transporter substrate-binding protein</fullName>
    </submittedName>
</protein>
<keyword evidence="7" id="KW-1185">Reference proteome</keyword>